<dbReference type="PROSITE" id="PS51257">
    <property type="entry name" value="PROKAR_LIPOPROTEIN"/>
    <property type="match status" value="1"/>
</dbReference>
<reference evidence="2 3" key="1">
    <citation type="submission" date="2019-11" db="EMBL/GenBank/DDBJ databases">
        <authorList>
            <person name="An D."/>
        </authorList>
    </citation>
    <scope>NUCLEOTIDE SEQUENCE [LARGE SCALE GENOMIC DNA]</scope>
    <source>
        <strain evidence="2 3">YIM 103518</strain>
    </source>
</reference>
<dbReference type="Pfam" id="PF10973">
    <property type="entry name" value="DUF2799"/>
    <property type="match status" value="1"/>
</dbReference>
<dbReference type="AlphaFoldDB" id="A0A6L6GDS1"/>
<evidence type="ECO:0000313" key="2">
    <source>
        <dbReference type="EMBL" id="MTD10802.1"/>
    </source>
</evidence>
<protein>
    <submittedName>
        <fullName evidence="2">DUF2799 domain-containing protein</fullName>
    </submittedName>
</protein>
<dbReference type="InterPro" id="IPR021242">
    <property type="entry name" value="DUF2799"/>
</dbReference>
<keyword evidence="1" id="KW-0732">Signal</keyword>
<feature type="signal peptide" evidence="1">
    <location>
        <begin position="1"/>
        <end position="20"/>
    </location>
</feature>
<gene>
    <name evidence="2" type="ORF">GIX10_04990</name>
</gene>
<dbReference type="EMBL" id="WLYL01000011">
    <property type="protein sequence ID" value="MTD10802.1"/>
    <property type="molecule type" value="Genomic_DNA"/>
</dbReference>
<organism evidence="2 3">
    <name type="scientific">Acinetobacter faecalis</name>
    <dbReference type="NCBI Taxonomy" id="2665161"/>
    <lineage>
        <taxon>Bacteria</taxon>
        <taxon>Pseudomonadati</taxon>
        <taxon>Pseudomonadota</taxon>
        <taxon>Gammaproteobacteria</taxon>
        <taxon>Moraxellales</taxon>
        <taxon>Moraxellaceae</taxon>
        <taxon>Acinetobacter</taxon>
    </lineage>
</organism>
<feature type="chain" id="PRO_5026750789" evidence="1">
    <location>
        <begin position="21"/>
        <end position="185"/>
    </location>
</feature>
<sequence>MKLFTLIISIVLLSSCAVMNTDECKIANWHDVGLKDASNGDDRLKLSKYVKACSKANVSPNQSEYNQGYQEGLKIYCTPQNMFDQGLYGGTDYSICPAIEHSNLKPYYDVSYDYYRASEERKKLLNDINRYESLLKNKDLKNDLKESYKQSLSSLELKRSRVMNSFYDAEDRMERFKRAKNLNAW</sequence>
<proteinExistence type="predicted"/>
<comment type="caution">
    <text evidence="2">The sequence shown here is derived from an EMBL/GenBank/DDBJ whole genome shotgun (WGS) entry which is preliminary data.</text>
</comment>
<name>A0A6L6GDS1_9GAMM</name>
<evidence type="ECO:0000313" key="3">
    <source>
        <dbReference type="Proteomes" id="UP000473854"/>
    </source>
</evidence>
<dbReference type="Proteomes" id="UP000473854">
    <property type="component" value="Unassembled WGS sequence"/>
</dbReference>
<accession>A0A6L6GDS1</accession>
<evidence type="ECO:0000256" key="1">
    <source>
        <dbReference type="SAM" id="SignalP"/>
    </source>
</evidence>